<keyword evidence="1 2" id="KW-0436">Ligase</keyword>
<dbReference type="InterPro" id="IPR008988">
    <property type="entry name" value="Transcriptional_repressor_C"/>
</dbReference>
<dbReference type="Gene3D" id="3.30.930.10">
    <property type="entry name" value="Bira Bifunctional Protein, Domain 2"/>
    <property type="match status" value="1"/>
</dbReference>
<protein>
    <recommendedName>
        <fullName evidence="2">Bifunctional ligase/repressor BirA</fullName>
    </recommendedName>
    <alternativeName>
        <fullName evidence="2">Biotin operon repressor</fullName>
    </alternativeName>
    <alternativeName>
        <fullName evidence="2">Biotin--[acetyl-CoA-carboxylase] ligase</fullName>
        <ecNumber evidence="2">6.3.4.15</ecNumber>
    </alternativeName>
    <alternativeName>
        <fullName evidence="2">Biotin--protein ligase</fullName>
    </alternativeName>
    <alternativeName>
        <fullName evidence="2">Biotin-[acetyl-CoA carboxylase] synthetase</fullName>
    </alternativeName>
</protein>
<dbReference type="GO" id="GO:0006355">
    <property type="term" value="P:regulation of DNA-templated transcription"/>
    <property type="evidence" value="ECO:0007669"/>
    <property type="project" value="UniProtKB-UniRule"/>
</dbReference>
<dbReference type="SUPFAM" id="SSF50037">
    <property type="entry name" value="C-terminal domain of transcriptional repressors"/>
    <property type="match status" value="1"/>
</dbReference>
<evidence type="ECO:0000313" key="5">
    <source>
        <dbReference type="Proteomes" id="UP000199267"/>
    </source>
</evidence>
<dbReference type="GO" id="GO:0005524">
    <property type="term" value="F:ATP binding"/>
    <property type="evidence" value="ECO:0007669"/>
    <property type="project" value="UniProtKB-UniRule"/>
</dbReference>
<comment type="similarity">
    <text evidence="2">Belongs to the biotin--protein ligase family.</text>
</comment>
<keyword evidence="2" id="KW-0547">Nucleotide-binding</keyword>
<feature type="binding site" evidence="2">
    <location>
        <begin position="86"/>
        <end position="88"/>
    </location>
    <ligand>
        <name>biotin</name>
        <dbReference type="ChEBI" id="CHEBI:57586"/>
    </ligand>
</feature>
<dbReference type="Proteomes" id="UP000199267">
    <property type="component" value="Unassembled WGS sequence"/>
</dbReference>
<feature type="binding site" evidence="2">
    <location>
        <position position="110"/>
    </location>
    <ligand>
        <name>biotin</name>
        <dbReference type="ChEBI" id="CHEBI:57586"/>
    </ligand>
</feature>
<reference evidence="4 5" key="1">
    <citation type="submission" date="2016-10" db="EMBL/GenBank/DDBJ databases">
        <authorList>
            <person name="de Groot N.N."/>
        </authorList>
    </citation>
    <scope>NUCLEOTIDE SEQUENCE [LARGE SCALE GENOMIC DNA]</scope>
    <source>
        <strain evidence="4 5">DSM 378</strain>
    </source>
</reference>
<keyword evidence="2" id="KW-0238">DNA-binding</keyword>
<dbReference type="InterPro" id="IPR036388">
    <property type="entry name" value="WH-like_DNA-bd_sf"/>
</dbReference>
<organism evidence="4 5">
    <name type="scientific">Azotobacter beijerinckii</name>
    <dbReference type="NCBI Taxonomy" id="170623"/>
    <lineage>
        <taxon>Bacteria</taxon>
        <taxon>Pseudomonadati</taxon>
        <taxon>Pseudomonadota</taxon>
        <taxon>Gammaproteobacteria</taxon>
        <taxon>Pseudomonadales</taxon>
        <taxon>Pseudomonadaceae</taxon>
        <taxon>Azotobacter</taxon>
    </lineage>
</organism>
<dbReference type="InterPro" id="IPR030855">
    <property type="entry name" value="Bifunct_BirA"/>
</dbReference>
<sequence>MLTLLKLLQDGHFHSGQAIGQALRISRSAVWKQVRRLESEFGVELNRVRGRGYQLVRPIVLLSDTALAKKGLSDIYPFHIYESLGSTNAEAIRLLEKGVEPPFLILAEKQTAGRGRRGRIWQSPFGENIYLSLAVRIQKGARQLEGLSLVVGLAVMQALRASGVSGVGLKWPNDVLVQGKKIAGVLLELTGDPADVCHVVVGVGVNVNMEDGGCIEQPWTSMRLELQSYIDRNCFVYELCLKLRKYLVRHAESGFVALQKEWELNHLWQGCEVALIAGAQRIEGVVLGIDHVGALRLSVNGVEQRHSGGEISLRLRDDHRA</sequence>
<evidence type="ECO:0000256" key="1">
    <source>
        <dbReference type="ARBA" id="ARBA00022598"/>
    </source>
</evidence>
<dbReference type="EMBL" id="FOFJ01000131">
    <property type="protein sequence ID" value="SER93009.1"/>
    <property type="molecule type" value="Genomic_DNA"/>
</dbReference>
<feature type="domain" description="BPL/LPL catalytic" evidence="3">
    <location>
        <begin position="77"/>
        <end position="251"/>
    </location>
</feature>
<dbReference type="RefSeq" id="WP_090625621.1">
    <property type="nucleotide sequence ID" value="NZ_FOFJ01000131.1"/>
</dbReference>
<proteinExistence type="inferred from homology"/>
<dbReference type="AlphaFoldDB" id="A0A1H9T8A6"/>
<keyword evidence="2" id="KW-0067">ATP-binding</keyword>
<dbReference type="InterPro" id="IPR045864">
    <property type="entry name" value="aa-tRNA-synth_II/BPL/LPL"/>
</dbReference>
<dbReference type="InterPro" id="IPR004143">
    <property type="entry name" value="BPL_LPL_catalytic"/>
</dbReference>
<feature type="DNA-binding region" description="H-T-H motif" evidence="2">
    <location>
        <begin position="16"/>
        <end position="35"/>
    </location>
</feature>
<dbReference type="InterPro" id="IPR036390">
    <property type="entry name" value="WH_DNA-bd_sf"/>
</dbReference>
<name>A0A1H9T8A6_9GAMM</name>
<dbReference type="Gene3D" id="1.10.10.10">
    <property type="entry name" value="Winged helix-like DNA-binding domain superfamily/Winged helix DNA-binding domain"/>
    <property type="match status" value="1"/>
</dbReference>
<feature type="binding site" evidence="2">
    <location>
        <position position="181"/>
    </location>
    <ligand>
        <name>biotin</name>
        <dbReference type="ChEBI" id="CHEBI:57586"/>
    </ligand>
</feature>
<dbReference type="InterPro" id="IPR004408">
    <property type="entry name" value="Biotin_CoA_COase_ligase"/>
</dbReference>
<dbReference type="EC" id="6.3.4.15" evidence="2"/>
<dbReference type="GO" id="GO:0004077">
    <property type="term" value="F:biotin--[biotin carboxyl-carrier protein] ligase activity"/>
    <property type="evidence" value="ECO:0007669"/>
    <property type="project" value="UniProtKB-UniRule"/>
</dbReference>
<keyword evidence="2" id="KW-0805">Transcription regulation</keyword>
<dbReference type="CDD" id="cd16442">
    <property type="entry name" value="BPL"/>
    <property type="match status" value="1"/>
</dbReference>
<keyword evidence="2" id="KW-0678">Repressor</keyword>
<gene>
    <name evidence="2" type="primary">birA</name>
    <name evidence="4" type="ORF">SAMN04244573_04599</name>
</gene>
<feature type="binding site" evidence="2">
    <location>
        <begin position="114"/>
        <end position="116"/>
    </location>
    <ligand>
        <name>biotin</name>
        <dbReference type="ChEBI" id="CHEBI:57586"/>
    </ligand>
</feature>
<dbReference type="Pfam" id="PF03099">
    <property type="entry name" value="BPL_LplA_LipB"/>
    <property type="match status" value="1"/>
</dbReference>
<evidence type="ECO:0000259" key="3">
    <source>
        <dbReference type="PROSITE" id="PS51733"/>
    </source>
</evidence>
<dbReference type="InterPro" id="IPR013196">
    <property type="entry name" value="HTH_11"/>
</dbReference>
<dbReference type="HAMAP" id="MF_00978">
    <property type="entry name" value="Bifunct_BirA"/>
    <property type="match status" value="1"/>
</dbReference>
<dbReference type="SUPFAM" id="SSF55681">
    <property type="entry name" value="Class II aaRS and biotin synthetases"/>
    <property type="match status" value="1"/>
</dbReference>
<keyword evidence="2" id="KW-0804">Transcription</keyword>
<dbReference type="Gene3D" id="2.30.30.100">
    <property type="match status" value="1"/>
</dbReference>
<accession>A0A1H9T8A6</accession>
<dbReference type="PANTHER" id="PTHR12835:SF5">
    <property type="entry name" value="BIOTIN--PROTEIN LIGASE"/>
    <property type="match status" value="1"/>
</dbReference>
<dbReference type="NCBIfam" id="NF008848">
    <property type="entry name" value="PRK11886.1-3"/>
    <property type="match status" value="1"/>
</dbReference>
<comment type="function">
    <text evidence="2">Acts both as a biotin--[acetyl-CoA-carboxylase] ligase and a biotin-operon repressor. In the presence of ATP, BirA activates biotin to form the BirA-biotinyl-5'-adenylate (BirA-bio-5'-AMP or holoBirA) complex. HoloBirA can either transfer the biotinyl moiety to the biotin carboxyl carrier protein (BCCP) subunit of acetyl-CoA carboxylase, or bind to the biotin operator site and inhibit transcription of the operon.</text>
</comment>
<dbReference type="GO" id="GO:0003677">
    <property type="term" value="F:DNA binding"/>
    <property type="evidence" value="ECO:0007669"/>
    <property type="project" value="UniProtKB-UniRule"/>
</dbReference>
<dbReference type="PROSITE" id="PS51733">
    <property type="entry name" value="BPL_LPL_CATALYTIC"/>
    <property type="match status" value="1"/>
</dbReference>
<dbReference type="Pfam" id="PF08279">
    <property type="entry name" value="HTH_11"/>
    <property type="match status" value="1"/>
</dbReference>
<dbReference type="PANTHER" id="PTHR12835">
    <property type="entry name" value="BIOTIN PROTEIN LIGASE"/>
    <property type="match status" value="1"/>
</dbReference>
<dbReference type="SUPFAM" id="SSF46785">
    <property type="entry name" value="Winged helix' DNA-binding domain"/>
    <property type="match status" value="1"/>
</dbReference>
<dbReference type="GO" id="GO:0005737">
    <property type="term" value="C:cytoplasm"/>
    <property type="evidence" value="ECO:0007669"/>
    <property type="project" value="TreeGrafter"/>
</dbReference>
<keyword evidence="2" id="KW-0092">Biotin</keyword>
<evidence type="ECO:0000313" key="4">
    <source>
        <dbReference type="EMBL" id="SER93009.1"/>
    </source>
</evidence>
<dbReference type="NCBIfam" id="TIGR00121">
    <property type="entry name" value="birA_ligase"/>
    <property type="match status" value="1"/>
</dbReference>
<evidence type="ECO:0000256" key="2">
    <source>
        <dbReference type="HAMAP-Rule" id="MF_00978"/>
    </source>
</evidence>
<comment type="catalytic activity">
    <reaction evidence="2">
        <text>biotin + L-lysyl-[protein] + ATP = N(6)-biotinyl-L-lysyl-[protein] + AMP + diphosphate + H(+)</text>
        <dbReference type="Rhea" id="RHEA:11756"/>
        <dbReference type="Rhea" id="RHEA-COMP:9752"/>
        <dbReference type="Rhea" id="RHEA-COMP:10505"/>
        <dbReference type="ChEBI" id="CHEBI:15378"/>
        <dbReference type="ChEBI" id="CHEBI:29969"/>
        <dbReference type="ChEBI" id="CHEBI:30616"/>
        <dbReference type="ChEBI" id="CHEBI:33019"/>
        <dbReference type="ChEBI" id="CHEBI:57586"/>
        <dbReference type="ChEBI" id="CHEBI:83144"/>
        <dbReference type="ChEBI" id="CHEBI:456215"/>
        <dbReference type="EC" id="6.3.4.15"/>
    </reaction>
</comment>